<protein>
    <submittedName>
        <fullName evidence="1">Uncharacterized protein</fullName>
    </submittedName>
</protein>
<sequence>MELMDIKAHDGSRQFLAIPQALDWDRMRDHIAGLPGATVSDFLTDHVTEVWIDFSYRAHTFTVNNQFGEYWFFVSPADCPEEILRTVAHHCGLDMGRRGKA</sequence>
<dbReference type="AlphaFoldDB" id="A0A0F9IRY0"/>
<proteinExistence type="predicted"/>
<organism evidence="1">
    <name type="scientific">marine sediment metagenome</name>
    <dbReference type="NCBI Taxonomy" id="412755"/>
    <lineage>
        <taxon>unclassified sequences</taxon>
        <taxon>metagenomes</taxon>
        <taxon>ecological metagenomes</taxon>
    </lineage>
</organism>
<evidence type="ECO:0000313" key="1">
    <source>
        <dbReference type="EMBL" id="KKM60118.1"/>
    </source>
</evidence>
<comment type="caution">
    <text evidence="1">The sequence shown here is derived from an EMBL/GenBank/DDBJ whole genome shotgun (WGS) entry which is preliminary data.</text>
</comment>
<name>A0A0F9IRY0_9ZZZZ</name>
<gene>
    <name evidence="1" type="ORF">LCGC14_1545120</name>
</gene>
<reference evidence="1" key="1">
    <citation type="journal article" date="2015" name="Nature">
        <title>Complex archaea that bridge the gap between prokaryotes and eukaryotes.</title>
        <authorList>
            <person name="Spang A."/>
            <person name="Saw J.H."/>
            <person name="Jorgensen S.L."/>
            <person name="Zaremba-Niedzwiedzka K."/>
            <person name="Martijn J."/>
            <person name="Lind A.E."/>
            <person name="van Eijk R."/>
            <person name="Schleper C."/>
            <person name="Guy L."/>
            <person name="Ettema T.J."/>
        </authorList>
    </citation>
    <scope>NUCLEOTIDE SEQUENCE</scope>
</reference>
<accession>A0A0F9IRY0</accession>
<dbReference type="EMBL" id="LAZR01011737">
    <property type="protein sequence ID" value="KKM60118.1"/>
    <property type="molecule type" value="Genomic_DNA"/>
</dbReference>